<dbReference type="Pfam" id="PF14509">
    <property type="entry name" value="GH97_C"/>
    <property type="match status" value="1"/>
</dbReference>
<dbReference type="Gene3D" id="2.70.98.10">
    <property type="match status" value="1"/>
</dbReference>
<feature type="domain" description="Glycosyl-hydrolase 97 C-terminal oligomerisation" evidence="8">
    <location>
        <begin position="557"/>
        <end position="652"/>
    </location>
</feature>
<evidence type="ECO:0000256" key="3">
    <source>
        <dbReference type="ARBA" id="ARBA00022801"/>
    </source>
</evidence>
<keyword evidence="4" id="KW-0106">Calcium</keyword>
<feature type="domain" description="Glycosyl-hydrolase 97 N-terminal" evidence="7">
    <location>
        <begin position="28"/>
        <end position="288"/>
    </location>
</feature>
<keyword evidence="10" id="KW-1185">Reference proteome</keyword>
<dbReference type="GO" id="GO:0030246">
    <property type="term" value="F:carbohydrate binding"/>
    <property type="evidence" value="ECO:0007669"/>
    <property type="project" value="InterPro"/>
</dbReference>
<dbReference type="SUPFAM" id="SSF51445">
    <property type="entry name" value="(Trans)glycosidases"/>
    <property type="match status" value="1"/>
</dbReference>
<dbReference type="Pfam" id="PF14508">
    <property type="entry name" value="GH97_N"/>
    <property type="match status" value="1"/>
</dbReference>
<proteinExistence type="predicted"/>
<dbReference type="InterPro" id="IPR019563">
    <property type="entry name" value="GH97_catalytic"/>
</dbReference>
<dbReference type="InterPro" id="IPR017853">
    <property type="entry name" value="GH"/>
</dbReference>
<evidence type="ECO:0000259" key="6">
    <source>
        <dbReference type="Pfam" id="PF10566"/>
    </source>
</evidence>
<dbReference type="EMBL" id="FTOR01000004">
    <property type="protein sequence ID" value="SIT17614.1"/>
    <property type="molecule type" value="Genomic_DNA"/>
</dbReference>
<dbReference type="GO" id="GO:0016798">
    <property type="term" value="F:hydrolase activity, acting on glycosyl bonds"/>
    <property type="evidence" value="ECO:0007669"/>
    <property type="project" value="UniProtKB-KW"/>
</dbReference>
<dbReference type="InterPro" id="IPR013785">
    <property type="entry name" value="Aldolase_TIM"/>
</dbReference>
<dbReference type="InterPro" id="IPR052720">
    <property type="entry name" value="Glycosyl_hydrolase_97"/>
</dbReference>
<comment type="cofactor">
    <cofactor evidence="1">
        <name>Ca(2+)</name>
        <dbReference type="ChEBI" id="CHEBI:29108"/>
    </cofactor>
</comment>
<dbReference type="RefSeq" id="WP_076379680.1">
    <property type="nucleotide sequence ID" value="NZ_AP017422.1"/>
</dbReference>
<evidence type="ECO:0000313" key="10">
    <source>
        <dbReference type="Proteomes" id="UP000186917"/>
    </source>
</evidence>
<dbReference type="InterPro" id="IPR029483">
    <property type="entry name" value="GH97_C"/>
</dbReference>
<evidence type="ECO:0000256" key="4">
    <source>
        <dbReference type="ARBA" id="ARBA00022837"/>
    </source>
</evidence>
<dbReference type="Proteomes" id="UP000186917">
    <property type="component" value="Unassembled WGS sequence"/>
</dbReference>
<dbReference type="OrthoDB" id="57532at2"/>
<evidence type="ECO:0000256" key="1">
    <source>
        <dbReference type="ARBA" id="ARBA00001913"/>
    </source>
</evidence>
<dbReference type="PANTHER" id="PTHR35803:SF2">
    <property type="entry name" value="RETAINING ALPHA-GALACTOSIDASE"/>
    <property type="match status" value="1"/>
</dbReference>
<gene>
    <name evidence="9" type="ORF">SAMN05421788_104358</name>
</gene>
<accession>A0A1N7Q440</accession>
<dbReference type="Gene3D" id="2.60.40.1180">
    <property type="entry name" value="Golgi alpha-mannosidase II"/>
    <property type="match status" value="1"/>
</dbReference>
<dbReference type="InterPro" id="IPR029486">
    <property type="entry name" value="GH97_N"/>
</dbReference>
<sequence length="657" mass="73776">MRSCTKSLITGILMLAGSVAYGSDYLLYSPDKQIEVKIQSNTQLTWSVSYHQQAVLAPSVIALAFTNGMQCGVNGKVLKEQRHSVNEVIEAAVPVKSRWIANQYNEVKLLFDKKYAIVFRAYDNGVAYRFETAFGEGEVEVAKEDADFVFTGNNRVLWSDEKDTGFQSHFESLYIDSMVAAYGSDKHAALPFYTQSSSGVSMIVSESDLYDYPNLFLFGTGTNRLTAGFPRVIQQQRRVADRRYQITQLAPYIAKTKATRTYPWRLLTIADNDKALLESNLTYQLSSPSVIKDASWIKPGKVAWDWWNANNIYGVPFASGINTETYKYYVDFASAYHLEYVILDEGWSRTTVDVLHSNAQLDIHELIRYATTKNVGIILWTLWNPLDSALHETLDTFAAWGVKGIKVDFMARADQYMVNYYERVAKAAADRKLLVDLHGAYKPVGLNRKYPNVLSYEGVRGLENDKWSDEITPKHDVTLPFTRMVAGPMDFTPGAMINSNKRNFHISFTEPMSQGTRAHQVAMYVVYESPLQMLADNPSNYLRDSACTRFIAQMPVTWDTTIALHGKAGEYVAVARKHGDNWYIGAMTNWTARSLTIPLTFLENGQWQMQALKDGVNANNHAADYTIENATVTVGASITIELSSGGGWSAVLTKKTL</sequence>
<dbReference type="Pfam" id="PF10566">
    <property type="entry name" value="Glyco_hydro_97"/>
    <property type="match status" value="1"/>
</dbReference>
<evidence type="ECO:0000256" key="5">
    <source>
        <dbReference type="ARBA" id="ARBA00023295"/>
    </source>
</evidence>
<keyword evidence="3" id="KW-0378">Hydrolase</keyword>
<dbReference type="PANTHER" id="PTHR35803">
    <property type="entry name" value="GLUCAN 1,4-ALPHA-GLUCOSIDASE SUSB-RELATED"/>
    <property type="match status" value="1"/>
</dbReference>
<dbReference type="InterPro" id="IPR013780">
    <property type="entry name" value="Glyco_hydro_b"/>
</dbReference>
<evidence type="ECO:0000259" key="7">
    <source>
        <dbReference type="Pfam" id="PF14508"/>
    </source>
</evidence>
<dbReference type="AlphaFoldDB" id="A0A1N7Q440"/>
<organism evidence="9 10">
    <name type="scientific">Filimonas lacunae</name>
    <dbReference type="NCBI Taxonomy" id="477680"/>
    <lineage>
        <taxon>Bacteria</taxon>
        <taxon>Pseudomonadati</taxon>
        <taxon>Bacteroidota</taxon>
        <taxon>Chitinophagia</taxon>
        <taxon>Chitinophagales</taxon>
        <taxon>Chitinophagaceae</taxon>
        <taxon>Filimonas</taxon>
    </lineage>
</organism>
<comment type="subunit">
    <text evidence="2">Monomer.</text>
</comment>
<evidence type="ECO:0000259" key="8">
    <source>
        <dbReference type="Pfam" id="PF14509"/>
    </source>
</evidence>
<feature type="domain" description="Glycosyl-hydrolase 97 catalytic" evidence="6">
    <location>
        <begin position="306"/>
        <end position="459"/>
    </location>
</feature>
<dbReference type="STRING" id="477680.SAMN05421788_104358"/>
<keyword evidence="5" id="KW-0326">Glycosidase</keyword>
<protein>
    <submittedName>
        <fullName evidence="9">Alpha-glucosidase</fullName>
    </submittedName>
</protein>
<evidence type="ECO:0000256" key="2">
    <source>
        <dbReference type="ARBA" id="ARBA00011245"/>
    </source>
</evidence>
<evidence type="ECO:0000313" key="9">
    <source>
        <dbReference type="EMBL" id="SIT17614.1"/>
    </source>
</evidence>
<reference evidence="10" key="1">
    <citation type="submission" date="2017-01" db="EMBL/GenBank/DDBJ databases">
        <authorList>
            <person name="Varghese N."/>
            <person name="Submissions S."/>
        </authorList>
    </citation>
    <scope>NUCLEOTIDE SEQUENCE [LARGE SCALE GENOMIC DNA]</scope>
    <source>
        <strain evidence="10">DSM 21054</strain>
    </source>
</reference>
<name>A0A1N7Q440_9BACT</name>
<dbReference type="InterPro" id="IPR014718">
    <property type="entry name" value="GH-type_carb-bd"/>
</dbReference>
<dbReference type="Gene3D" id="3.20.20.70">
    <property type="entry name" value="Aldolase class I"/>
    <property type="match status" value="1"/>
</dbReference>